<proteinExistence type="predicted"/>
<accession>A0A8D8FQG2</accession>
<name>A0A8D8FQG2_CULPI</name>
<sequence length="299" mass="33892">MICDQFSKKNAQLKFIISLKHHSQSTVRDLDALHGDYLNKILHYPITFQANQMTLGMLADSLFKYCIESGALEYMALNLPISLGQQHPLYYVSWDYTITRSDFNRDESSPTFHQSLGEILQEKIAFISSDHELSIMACSECALPVEFPTPAAATFLACESSWCRKDKWVIALDDFPQIAQNSSIIDALLSWIRSNDHDTLSRSCLEFCLRKTPNDVVLILDARDKVLDLSFENFLKKLSDTGVFSVIVHIKNDQQVPKTSTLNFKLYNLASSFDRELPEEARNCHHMKKGCRSGKGAPA</sequence>
<dbReference type="EMBL" id="HBUE01085156">
    <property type="protein sequence ID" value="CAG6479400.1"/>
    <property type="molecule type" value="Transcribed_RNA"/>
</dbReference>
<protein>
    <submittedName>
        <fullName evidence="1">(northern house mosquito) hypothetical protein</fullName>
    </submittedName>
</protein>
<reference evidence="1" key="1">
    <citation type="submission" date="2021-05" db="EMBL/GenBank/DDBJ databases">
        <authorList>
            <person name="Alioto T."/>
            <person name="Alioto T."/>
            <person name="Gomez Garrido J."/>
        </authorList>
    </citation>
    <scope>NUCLEOTIDE SEQUENCE</scope>
</reference>
<organism evidence="1">
    <name type="scientific">Culex pipiens</name>
    <name type="common">House mosquito</name>
    <dbReference type="NCBI Taxonomy" id="7175"/>
    <lineage>
        <taxon>Eukaryota</taxon>
        <taxon>Metazoa</taxon>
        <taxon>Ecdysozoa</taxon>
        <taxon>Arthropoda</taxon>
        <taxon>Hexapoda</taxon>
        <taxon>Insecta</taxon>
        <taxon>Pterygota</taxon>
        <taxon>Neoptera</taxon>
        <taxon>Endopterygota</taxon>
        <taxon>Diptera</taxon>
        <taxon>Nematocera</taxon>
        <taxon>Culicoidea</taxon>
        <taxon>Culicidae</taxon>
        <taxon>Culicinae</taxon>
        <taxon>Culicini</taxon>
        <taxon>Culex</taxon>
        <taxon>Culex</taxon>
    </lineage>
</organism>
<dbReference type="AlphaFoldDB" id="A0A8D8FQG2"/>
<evidence type="ECO:0000313" key="1">
    <source>
        <dbReference type="EMBL" id="CAG6479400.1"/>
    </source>
</evidence>